<dbReference type="CDD" id="cd14792">
    <property type="entry name" value="GH27"/>
    <property type="match status" value="1"/>
</dbReference>
<dbReference type="InterPro" id="IPR017853">
    <property type="entry name" value="GH"/>
</dbReference>
<evidence type="ECO:0000256" key="5">
    <source>
        <dbReference type="ARBA" id="ARBA00022801"/>
    </source>
</evidence>
<name>A0ABN9QIB8_9DINO</name>
<accession>A0ABN9QIB8</accession>
<proteinExistence type="inferred from homology"/>
<dbReference type="Proteomes" id="UP001189429">
    <property type="component" value="Unassembled WGS sequence"/>
</dbReference>
<evidence type="ECO:0000313" key="9">
    <source>
        <dbReference type="EMBL" id="CAK0805756.1"/>
    </source>
</evidence>
<dbReference type="Pfam" id="PF17801">
    <property type="entry name" value="Melibiase_C"/>
    <property type="match status" value="1"/>
</dbReference>
<keyword evidence="5 7" id="KW-0378">Hydrolase</keyword>
<evidence type="ECO:0000256" key="4">
    <source>
        <dbReference type="ARBA" id="ARBA00022729"/>
    </source>
</evidence>
<gene>
    <name evidence="9" type="ORF">PCOR1329_LOCUS12194</name>
</gene>
<evidence type="ECO:0000256" key="2">
    <source>
        <dbReference type="ARBA" id="ARBA00009743"/>
    </source>
</evidence>
<evidence type="ECO:0000313" key="10">
    <source>
        <dbReference type="Proteomes" id="UP001189429"/>
    </source>
</evidence>
<dbReference type="PANTHER" id="PTHR11452:SF75">
    <property type="entry name" value="ALPHA-GALACTOSIDASE MEL1"/>
    <property type="match status" value="1"/>
</dbReference>
<dbReference type="Gene3D" id="3.20.20.70">
    <property type="entry name" value="Aldolase class I"/>
    <property type="match status" value="2"/>
</dbReference>
<dbReference type="EC" id="3.2.1.22" evidence="3 7"/>
<dbReference type="Gene3D" id="2.60.40.1180">
    <property type="entry name" value="Golgi alpha-mannosidase II"/>
    <property type="match status" value="1"/>
</dbReference>
<keyword evidence="10" id="KW-1185">Reference proteome</keyword>
<comment type="caution">
    <text evidence="9">The sequence shown here is derived from an EMBL/GenBank/DDBJ whole genome shotgun (WGS) entry which is preliminary data.</text>
</comment>
<dbReference type="InterPro" id="IPR013780">
    <property type="entry name" value="Glyco_hydro_b"/>
</dbReference>
<sequence length="383" mass="42289">RQFWRKRKYQFHERHSQFSTMAHRRLASLMFPAGVAGIADRPPMGWNSWYAWGRAAGWPATNETNTKLTADLMVTLGLRDSGYRFLVVDDSWENTHREEDGSLMANPLKFPTGMEHVSAYVRAAGLELGLYTTPGNYTCSGQQGGGEPGSFGHVQQDVELWVGKWQIGYLKNCVCNTTEALRTHAYSDMKAALTSMNKSVVYECDPFMDRPWATLNSVCNVYAVSDYRSQFAMYAILPAPLIIGTDLRSISTDALSIYRSAEVIAINQDEAAIAGIRLWQRQGSLNGSEAWVRLLKKQPDGGLSCAVLLLNRGTTAQNVTVTWTQLAVLGDPWARMKAGIVRDIFARKDVGLVRGAVTAELVPHGSSLLKVSGIQSDVAAYVV</sequence>
<protein>
    <recommendedName>
        <fullName evidence="3 7">Alpha-galactosidase</fullName>
        <ecNumber evidence="3 7">3.2.1.22</ecNumber>
    </recommendedName>
    <alternativeName>
        <fullName evidence="7">Melibiase</fullName>
    </alternativeName>
</protein>
<comment type="similarity">
    <text evidence="2 7">Belongs to the glycosyl hydrolase 27 family.</text>
</comment>
<dbReference type="Pfam" id="PF16499">
    <property type="entry name" value="Melibiase_2"/>
    <property type="match status" value="2"/>
</dbReference>
<evidence type="ECO:0000256" key="3">
    <source>
        <dbReference type="ARBA" id="ARBA00012755"/>
    </source>
</evidence>
<feature type="non-terminal residue" evidence="9">
    <location>
        <position position="1"/>
    </location>
</feature>
<organism evidence="9 10">
    <name type="scientific">Prorocentrum cordatum</name>
    <dbReference type="NCBI Taxonomy" id="2364126"/>
    <lineage>
        <taxon>Eukaryota</taxon>
        <taxon>Sar</taxon>
        <taxon>Alveolata</taxon>
        <taxon>Dinophyceae</taxon>
        <taxon>Prorocentrales</taxon>
        <taxon>Prorocentraceae</taxon>
        <taxon>Prorocentrum</taxon>
    </lineage>
</organism>
<keyword evidence="7" id="KW-1015">Disulfide bond</keyword>
<dbReference type="InterPro" id="IPR002241">
    <property type="entry name" value="Glyco_hydro_27"/>
</dbReference>
<dbReference type="InterPro" id="IPR041233">
    <property type="entry name" value="Melibiase_C"/>
</dbReference>
<evidence type="ECO:0000256" key="1">
    <source>
        <dbReference type="ARBA" id="ARBA00001255"/>
    </source>
</evidence>
<dbReference type="EMBL" id="CAUYUJ010003548">
    <property type="protein sequence ID" value="CAK0805756.1"/>
    <property type="molecule type" value="Genomic_DNA"/>
</dbReference>
<dbReference type="InterPro" id="IPR013785">
    <property type="entry name" value="Aldolase_TIM"/>
</dbReference>
<evidence type="ECO:0000256" key="6">
    <source>
        <dbReference type="ARBA" id="ARBA00023295"/>
    </source>
</evidence>
<evidence type="ECO:0000259" key="8">
    <source>
        <dbReference type="Pfam" id="PF17801"/>
    </source>
</evidence>
<keyword evidence="4" id="KW-0732">Signal</keyword>
<dbReference type="SUPFAM" id="SSF51011">
    <property type="entry name" value="Glycosyl hydrolase domain"/>
    <property type="match status" value="1"/>
</dbReference>
<dbReference type="SUPFAM" id="SSF51445">
    <property type="entry name" value="(Trans)glycosidases"/>
    <property type="match status" value="1"/>
</dbReference>
<dbReference type="PANTHER" id="PTHR11452">
    <property type="entry name" value="ALPHA-GALACTOSIDASE/ALPHA-N-ACETYLGALACTOSAMINIDASE"/>
    <property type="match status" value="1"/>
</dbReference>
<keyword evidence="6 7" id="KW-0326">Glycosidase</keyword>
<reference evidence="9" key="1">
    <citation type="submission" date="2023-10" db="EMBL/GenBank/DDBJ databases">
        <authorList>
            <person name="Chen Y."/>
            <person name="Shah S."/>
            <person name="Dougan E. K."/>
            <person name="Thang M."/>
            <person name="Chan C."/>
        </authorList>
    </citation>
    <scope>NUCLEOTIDE SEQUENCE [LARGE SCALE GENOMIC DNA]</scope>
</reference>
<comment type="catalytic activity">
    <reaction evidence="1 7">
        <text>Hydrolysis of terminal, non-reducing alpha-D-galactose residues in alpha-D-galactosides, including galactose oligosaccharides, galactomannans and galactolipids.</text>
        <dbReference type="EC" id="3.2.1.22"/>
    </reaction>
</comment>
<evidence type="ECO:0000256" key="7">
    <source>
        <dbReference type="RuleBase" id="RU361168"/>
    </source>
</evidence>
<dbReference type="PRINTS" id="PR00740">
    <property type="entry name" value="GLHYDRLASE27"/>
</dbReference>
<feature type="domain" description="Alpha galactosidase C-terminal" evidence="8">
    <location>
        <begin position="291"/>
        <end position="371"/>
    </location>
</feature>